<keyword evidence="3" id="KW-0808">Transferase</keyword>
<dbReference type="Gene3D" id="1.10.10.1330">
    <property type="entry name" value="RNA polymerase sigma-54 factor, core-binding domain"/>
    <property type="match status" value="1"/>
</dbReference>
<evidence type="ECO:0000256" key="6">
    <source>
        <dbReference type="ARBA" id="ARBA00023082"/>
    </source>
</evidence>
<dbReference type="EMBL" id="CP003261">
    <property type="protein sequence ID" value="AGK98420.1"/>
    <property type="molecule type" value="Genomic_DNA"/>
</dbReference>
<keyword evidence="5" id="KW-0805">Transcription regulation</keyword>
<dbReference type="GO" id="GO:0003677">
    <property type="term" value="F:DNA binding"/>
    <property type="evidence" value="ECO:0007669"/>
    <property type="project" value="UniProtKB-KW"/>
</dbReference>
<dbReference type="GO" id="GO:0016779">
    <property type="term" value="F:nucleotidyltransferase activity"/>
    <property type="evidence" value="ECO:0007669"/>
    <property type="project" value="UniProtKB-KW"/>
</dbReference>
<keyword evidence="6" id="KW-0731">Sigma factor</keyword>
<reference evidence="11 12" key="1">
    <citation type="submission" date="2012-01" db="EMBL/GenBank/DDBJ databases">
        <title>Complete sequence of chromosome of Clostridium pasteurianum BC1.</title>
        <authorList>
            <consortium name="US DOE Joint Genome Institute"/>
            <person name="Lucas S."/>
            <person name="Han J."/>
            <person name="Lapidus A."/>
            <person name="Cheng J.-F."/>
            <person name="Goodwin L."/>
            <person name="Pitluck S."/>
            <person name="Peters L."/>
            <person name="Mikhailova N."/>
            <person name="Teshima H."/>
            <person name="Detter J.C."/>
            <person name="Han C."/>
            <person name="Tapia R."/>
            <person name="Land M."/>
            <person name="Hauser L."/>
            <person name="Kyrpides N."/>
            <person name="Ivanova N."/>
            <person name="Pagani I."/>
            <person name="Dunn J."/>
            <person name="Taghavi S."/>
            <person name="Francis A."/>
            <person name="van der Lelie D."/>
            <person name="Woyke T."/>
        </authorList>
    </citation>
    <scope>NUCLEOTIDE SEQUENCE [LARGE SCALE GENOMIC DNA]</scope>
    <source>
        <strain evidence="11 12">BC1</strain>
    </source>
</reference>
<evidence type="ECO:0000256" key="4">
    <source>
        <dbReference type="ARBA" id="ARBA00022695"/>
    </source>
</evidence>
<dbReference type="HOGENOM" id="CLU_020569_1_1_9"/>
<evidence type="ECO:0000256" key="7">
    <source>
        <dbReference type="ARBA" id="ARBA00023125"/>
    </source>
</evidence>
<protein>
    <submittedName>
        <fullName evidence="11">RNA polymerase sigma-54 factor</fullName>
    </submittedName>
</protein>
<evidence type="ECO:0000256" key="8">
    <source>
        <dbReference type="ARBA" id="ARBA00023163"/>
    </source>
</evidence>
<evidence type="ECO:0000313" key="11">
    <source>
        <dbReference type="EMBL" id="AGK98420.1"/>
    </source>
</evidence>
<dbReference type="InterPro" id="IPR000394">
    <property type="entry name" value="RNA_pol_sigma_54"/>
</dbReference>
<dbReference type="PRINTS" id="PR00045">
    <property type="entry name" value="SIGMA54FCT"/>
</dbReference>
<dbReference type="NCBIfam" id="TIGR02395">
    <property type="entry name" value="rpoN_sigma"/>
    <property type="match status" value="1"/>
</dbReference>
<dbReference type="Gene3D" id="1.10.10.60">
    <property type="entry name" value="Homeodomain-like"/>
    <property type="match status" value="1"/>
</dbReference>
<keyword evidence="4" id="KW-0548">Nucleotidyltransferase</keyword>
<dbReference type="GO" id="GO:0006352">
    <property type="term" value="P:DNA-templated transcription initiation"/>
    <property type="evidence" value="ECO:0007669"/>
    <property type="project" value="InterPro"/>
</dbReference>
<sequence>MNLDFNLNLTQQQKLVMTQQMQLSVKLLQMSNYELLDYVNKEVQENPVVDIEPSDIVQEKNDEIDYNKLSQYLESDNYNSREISRDNEEVSPLNFISERKSLKDFLKDQIIDLLENDYIKSICYYIIECINSSGYLTENIEELSETLKVDKKYVYESLEIVQSLEPIGVGARNLKECLKIQAEKKGILDKNLQDIIDKYLEDIAENRYNKIAKDLNITIQEAQAYGDRVKNFEPKPSRGFYTGDETEYIIPDAYIKQIDDQLYIIMNDNFIPKLSINNLYKNILNDSQDEDAKKYVKEKINGATFLIKSIDMRRNTIYKVIEQIVDIQRDYFLDKGSYLIPMTLKDISERINMHESTVSRAIKEKYINTDRGIIKIRDLFTTSVSNNKEEDLSTVKIKNYIKDIVDKEDKSKPISDQDICNILKNEGMGISRRTVAKYRDELGIKSSSKRKRF</sequence>
<keyword evidence="12" id="KW-1185">Reference proteome</keyword>
<dbReference type="Pfam" id="PF04963">
    <property type="entry name" value="Sigma54_CBD"/>
    <property type="match status" value="1"/>
</dbReference>
<name>R4KFN8_CLOPA</name>
<dbReference type="PANTHER" id="PTHR32248:SF4">
    <property type="entry name" value="RNA POLYMERASE SIGMA-54 FACTOR"/>
    <property type="match status" value="1"/>
</dbReference>
<dbReference type="Proteomes" id="UP000013523">
    <property type="component" value="Chromosome"/>
</dbReference>
<evidence type="ECO:0000256" key="3">
    <source>
        <dbReference type="ARBA" id="ARBA00022679"/>
    </source>
</evidence>
<dbReference type="GO" id="GO:0016987">
    <property type="term" value="F:sigma factor activity"/>
    <property type="evidence" value="ECO:0007669"/>
    <property type="project" value="UniProtKB-KW"/>
</dbReference>
<dbReference type="GO" id="GO:0001216">
    <property type="term" value="F:DNA-binding transcription activator activity"/>
    <property type="evidence" value="ECO:0007669"/>
    <property type="project" value="InterPro"/>
</dbReference>
<evidence type="ECO:0000256" key="5">
    <source>
        <dbReference type="ARBA" id="ARBA00023015"/>
    </source>
</evidence>
<dbReference type="PROSITE" id="PS50044">
    <property type="entry name" value="SIGMA54_3"/>
    <property type="match status" value="1"/>
</dbReference>
<feature type="domain" description="RNA polymerase sigma factor 54 DNA-binding" evidence="9">
    <location>
        <begin position="294"/>
        <end position="452"/>
    </location>
</feature>
<accession>R4KFN8</accession>
<comment type="similarity">
    <text evidence="1">Belongs to the sigma-54 factor family.</text>
</comment>
<keyword evidence="8" id="KW-0804">Transcription</keyword>
<keyword evidence="7" id="KW-0238">DNA-binding</keyword>
<evidence type="ECO:0000259" key="10">
    <source>
        <dbReference type="Pfam" id="PF04963"/>
    </source>
</evidence>
<keyword evidence="2" id="KW-0240">DNA-directed RNA polymerase</keyword>
<dbReference type="AlphaFoldDB" id="R4KFN8"/>
<dbReference type="OrthoDB" id="9814402at2"/>
<dbReference type="KEGG" id="cpas:Clopa_3638"/>
<evidence type="ECO:0000313" key="12">
    <source>
        <dbReference type="Proteomes" id="UP000013523"/>
    </source>
</evidence>
<dbReference type="STRING" id="86416.Clopa_3638"/>
<evidence type="ECO:0000259" key="9">
    <source>
        <dbReference type="Pfam" id="PF04552"/>
    </source>
</evidence>
<organism evidence="11 12">
    <name type="scientific">Clostridium pasteurianum BC1</name>
    <dbReference type="NCBI Taxonomy" id="86416"/>
    <lineage>
        <taxon>Bacteria</taxon>
        <taxon>Bacillati</taxon>
        <taxon>Bacillota</taxon>
        <taxon>Clostridia</taxon>
        <taxon>Eubacteriales</taxon>
        <taxon>Clostridiaceae</taxon>
        <taxon>Clostridium</taxon>
    </lineage>
</organism>
<dbReference type="RefSeq" id="WP_015616703.1">
    <property type="nucleotide sequence ID" value="NC_021182.1"/>
</dbReference>
<gene>
    <name evidence="11" type="ORF">Clopa_3638</name>
</gene>
<evidence type="ECO:0000256" key="2">
    <source>
        <dbReference type="ARBA" id="ARBA00022478"/>
    </source>
</evidence>
<evidence type="ECO:0000256" key="1">
    <source>
        <dbReference type="ARBA" id="ARBA00008798"/>
    </source>
</evidence>
<dbReference type="PATRIC" id="fig|86416.3.peg.3637"/>
<proteinExistence type="inferred from homology"/>
<dbReference type="GO" id="GO:0000428">
    <property type="term" value="C:DNA-directed RNA polymerase complex"/>
    <property type="evidence" value="ECO:0007669"/>
    <property type="project" value="UniProtKB-KW"/>
</dbReference>
<dbReference type="InterPro" id="IPR007046">
    <property type="entry name" value="RNA_pol_sigma_54_core-bd"/>
</dbReference>
<dbReference type="Pfam" id="PF04552">
    <property type="entry name" value="Sigma54_DBD"/>
    <property type="match status" value="1"/>
</dbReference>
<dbReference type="eggNOG" id="COG1508">
    <property type="taxonomic scope" value="Bacteria"/>
</dbReference>
<dbReference type="InterPro" id="IPR038709">
    <property type="entry name" value="RpoN_core-bd_sf"/>
</dbReference>
<feature type="domain" description="RNA polymerase sigma factor 54 core-binding" evidence="10">
    <location>
        <begin position="94"/>
        <end position="280"/>
    </location>
</feature>
<dbReference type="PROSITE" id="PS00718">
    <property type="entry name" value="SIGMA54_2"/>
    <property type="match status" value="1"/>
</dbReference>
<dbReference type="Pfam" id="PF00309">
    <property type="entry name" value="Sigma54_AID"/>
    <property type="match status" value="1"/>
</dbReference>
<dbReference type="PIRSF" id="PIRSF000774">
    <property type="entry name" value="RpoN"/>
    <property type="match status" value="1"/>
</dbReference>
<dbReference type="InterPro" id="IPR007634">
    <property type="entry name" value="RNA_pol_sigma_54_DNA-bd"/>
</dbReference>
<dbReference type="PANTHER" id="PTHR32248">
    <property type="entry name" value="RNA POLYMERASE SIGMA-54 FACTOR"/>
    <property type="match status" value="1"/>
</dbReference>